<evidence type="ECO:0000313" key="4">
    <source>
        <dbReference type="Proteomes" id="UP000734854"/>
    </source>
</evidence>
<keyword evidence="4" id="KW-1185">Reference proteome</keyword>
<proteinExistence type="predicted"/>
<feature type="domain" description="Poly(A) polymerase nucleotidyltransferase" evidence="2">
    <location>
        <begin position="21"/>
        <end position="70"/>
    </location>
</feature>
<name>A0A8J5HI61_ZINOF</name>
<sequence>MSIGSSSEMGSAPPPTSTQYGITKPISTAGPTEVDLKRTAELERLLVDAGLYASKEESTKREEVLQELDNWQVHGPGADVDTLCVGPSYVNQEEDFFIILHDLLDEMEEVSELHPVPDAHVPVLKFKFLGISIDLLYANISQLVISLLELEFSYIGNCPESWLMLDMSTQHFLKDLDISHRSLDFLELLTGHRWLLESANCTLMLCPVC</sequence>
<protein>
    <recommendedName>
        <fullName evidence="2">Poly(A) polymerase nucleotidyltransferase domain-containing protein</fullName>
    </recommendedName>
</protein>
<accession>A0A8J5HI61</accession>
<feature type="region of interest" description="Disordered" evidence="1">
    <location>
        <begin position="1"/>
        <end position="32"/>
    </location>
</feature>
<feature type="compositionally biased region" description="Polar residues" evidence="1">
    <location>
        <begin position="17"/>
        <end position="30"/>
    </location>
</feature>
<dbReference type="PANTHER" id="PTHR10682">
    <property type="entry name" value="POLY A POLYMERASE"/>
    <property type="match status" value="1"/>
</dbReference>
<dbReference type="GO" id="GO:0005634">
    <property type="term" value="C:nucleus"/>
    <property type="evidence" value="ECO:0007669"/>
    <property type="project" value="TreeGrafter"/>
</dbReference>
<dbReference type="GO" id="GO:1990817">
    <property type="term" value="F:poly(A) RNA polymerase activity"/>
    <property type="evidence" value="ECO:0007669"/>
    <property type="project" value="TreeGrafter"/>
</dbReference>
<reference evidence="3 4" key="1">
    <citation type="submission" date="2020-08" db="EMBL/GenBank/DDBJ databases">
        <title>Plant Genome Project.</title>
        <authorList>
            <person name="Zhang R.-G."/>
        </authorList>
    </citation>
    <scope>NUCLEOTIDE SEQUENCE [LARGE SCALE GENOMIC DNA]</scope>
    <source>
        <tissue evidence="3">Rhizome</tissue>
    </source>
</reference>
<evidence type="ECO:0000313" key="3">
    <source>
        <dbReference type="EMBL" id="KAG6527846.1"/>
    </source>
</evidence>
<dbReference type="EMBL" id="JACMSC010000003">
    <property type="protein sequence ID" value="KAG6527846.1"/>
    <property type="molecule type" value="Genomic_DNA"/>
</dbReference>
<evidence type="ECO:0000259" key="2">
    <source>
        <dbReference type="Pfam" id="PF20750"/>
    </source>
</evidence>
<gene>
    <name evidence="3" type="ORF">ZIOFF_009980</name>
</gene>
<dbReference type="Gene3D" id="3.30.460.10">
    <property type="entry name" value="Beta Polymerase, domain 2"/>
    <property type="match status" value="1"/>
</dbReference>
<dbReference type="Pfam" id="PF20750">
    <property type="entry name" value="PAP_NTPase"/>
    <property type="match status" value="2"/>
</dbReference>
<dbReference type="Proteomes" id="UP000734854">
    <property type="component" value="Unassembled WGS sequence"/>
</dbReference>
<dbReference type="CDD" id="cd05402">
    <property type="entry name" value="NT_PAP_TUTase"/>
    <property type="match status" value="1"/>
</dbReference>
<dbReference type="AlphaFoldDB" id="A0A8J5HI61"/>
<evidence type="ECO:0000256" key="1">
    <source>
        <dbReference type="SAM" id="MobiDB-lite"/>
    </source>
</evidence>
<feature type="domain" description="Poly(A) polymerase nucleotidyltransferase" evidence="2">
    <location>
        <begin position="72"/>
        <end position="145"/>
    </location>
</feature>
<comment type="caution">
    <text evidence="3">The sequence shown here is derived from an EMBL/GenBank/DDBJ whole genome shotgun (WGS) entry which is preliminary data.</text>
</comment>
<dbReference type="InterPro" id="IPR043519">
    <property type="entry name" value="NT_sf"/>
</dbReference>
<dbReference type="SUPFAM" id="SSF81301">
    <property type="entry name" value="Nucleotidyltransferase"/>
    <property type="match status" value="1"/>
</dbReference>
<dbReference type="InterPro" id="IPR048840">
    <property type="entry name" value="PolA_pol_NTPase"/>
</dbReference>
<dbReference type="PANTHER" id="PTHR10682:SF22">
    <property type="entry name" value="POLYNUCLEOTIDE ADENYLYLTRANSFERASE"/>
    <property type="match status" value="1"/>
</dbReference>
<organism evidence="3 4">
    <name type="scientific">Zingiber officinale</name>
    <name type="common">Ginger</name>
    <name type="synonym">Amomum zingiber</name>
    <dbReference type="NCBI Taxonomy" id="94328"/>
    <lineage>
        <taxon>Eukaryota</taxon>
        <taxon>Viridiplantae</taxon>
        <taxon>Streptophyta</taxon>
        <taxon>Embryophyta</taxon>
        <taxon>Tracheophyta</taxon>
        <taxon>Spermatophyta</taxon>
        <taxon>Magnoliopsida</taxon>
        <taxon>Liliopsida</taxon>
        <taxon>Zingiberales</taxon>
        <taxon>Zingiberaceae</taxon>
        <taxon>Zingiber</taxon>
    </lineage>
</organism>